<dbReference type="GO" id="GO:0046872">
    <property type="term" value="F:metal ion binding"/>
    <property type="evidence" value="ECO:0007669"/>
    <property type="project" value="UniProtKB-UniRule"/>
</dbReference>
<comment type="cofactor">
    <cofactor evidence="6">
        <name>Zn(2+)</name>
        <dbReference type="ChEBI" id="CHEBI:29105"/>
    </cofactor>
    <text evidence="6">Binds 1 zinc ion.</text>
</comment>
<dbReference type="Proteomes" id="UP000243376">
    <property type="component" value="Unassembled WGS sequence"/>
</dbReference>
<evidence type="ECO:0000259" key="7">
    <source>
        <dbReference type="Pfam" id="PF01432"/>
    </source>
</evidence>
<dbReference type="GO" id="GO:0006518">
    <property type="term" value="P:peptide metabolic process"/>
    <property type="evidence" value="ECO:0007669"/>
    <property type="project" value="TreeGrafter"/>
</dbReference>
<dbReference type="InterPro" id="IPR013647">
    <property type="entry name" value="OligopepF_N_dom"/>
</dbReference>
<dbReference type="InterPro" id="IPR042088">
    <property type="entry name" value="OligoPept_F_C"/>
</dbReference>
<sequence>MQTVRERSEIPEQYKWDPFSIFPSQAAWEAAIDEVDTLIARAAQFRGRLHEGTPVIADFLGLSETIMRNVGQITVFATMFYTVDTNDREASAMRDRAIGLQARASAALAFGEPELLAIGADQLLAWADQDEYLATYRHYFERLIARAPHVRSAEVEELLGQVRDPFAAASAVHGVLANAELRFPLAYDSNGEAYEITQGTINALITHPDRTLRKQAWEGYADAHIAVENTMAQCLAAGVKQNVFLARAHRYASALEAALKPNFIPLEVFHNLIATFERHVPIWHRYWRVRRAALGVDELHVYDTKAPLATPLVVPYEQAVDWICAGMAPLGNEYVQIMRRGLREQRWVDVYPNRGKRAGAFSTGAPGTHPFIMMSYNDDIFSLSTLAHELGHSMHSYYTRRTQPVIYTNYGLFLAEVASNFNQALVRAYLFQTLTDRNAQIGLIEEAMANFHRYFFIMPTLARFELAIHQRAERGQPLTATIFNELMADLFAEGYGSEVVVDRARVGNTWAQFSTHLYANFYVYQYATGIAGAHALAAPILAGNADAADRYINEFLKAGGSRFPLDTLRRAGVDLTSPEPVEQTFAVMASYVDRLEQLFGVSVS</sequence>
<keyword evidence="5 6" id="KW-0482">Metalloprotease</keyword>
<comment type="function">
    <text evidence="6">Has oligopeptidase activity and degrades a variety of small bioactive peptides.</text>
</comment>
<dbReference type="InterPro" id="IPR001567">
    <property type="entry name" value="Pept_M3A_M3B_dom"/>
</dbReference>
<dbReference type="InterPro" id="IPR004438">
    <property type="entry name" value="Peptidase_M3B"/>
</dbReference>
<feature type="domain" description="Peptidase M3A/M3B catalytic" evidence="7">
    <location>
        <begin position="205"/>
        <end position="586"/>
    </location>
</feature>
<evidence type="ECO:0000256" key="4">
    <source>
        <dbReference type="ARBA" id="ARBA00022833"/>
    </source>
</evidence>
<evidence type="ECO:0000256" key="6">
    <source>
        <dbReference type="RuleBase" id="RU368091"/>
    </source>
</evidence>
<gene>
    <name evidence="9" type="primary">pepF</name>
    <name evidence="9" type="ORF">C0184_16700</name>
</gene>
<dbReference type="EC" id="3.4.24.-" evidence="6"/>
<organism evidence="9 10">
    <name type="scientific">Chloroflexus aggregans</name>
    <dbReference type="NCBI Taxonomy" id="152260"/>
    <lineage>
        <taxon>Bacteria</taxon>
        <taxon>Bacillati</taxon>
        <taxon>Chloroflexota</taxon>
        <taxon>Chloroflexia</taxon>
        <taxon>Chloroflexales</taxon>
        <taxon>Chloroflexineae</taxon>
        <taxon>Chloroflexaceae</taxon>
        <taxon>Chloroflexus</taxon>
    </lineage>
</organism>
<evidence type="ECO:0000256" key="2">
    <source>
        <dbReference type="ARBA" id="ARBA00022723"/>
    </source>
</evidence>
<dbReference type="PANTHER" id="PTHR11804">
    <property type="entry name" value="PROTEASE M3 THIMET OLIGOPEPTIDASE-RELATED"/>
    <property type="match status" value="1"/>
</dbReference>
<keyword evidence="1 6" id="KW-0645">Protease</keyword>
<feature type="domain" description="Oligopeptidase F N-terminal" evidence="8">
    <location>
        <begin position="114"/>
        <end position="183"/>
    </location>
</feature>
<dbReference type="Gene3D" id="1.10.287.830">
    <property type="entry name" value="putative peptidase helix hairpin domain like"/>
    <property type="match status" value="1"/>
</dbReference>
<keyword evidence="2 6" id="KW-0479">Metal-binding</keyword>
<evidence type="ECO:0000256" key="1">
    <source>
        <dbReference type="ARBA" id="ARBA00022670"/>
    </source>
</evidence>
<dbReference type="Pfam" id="PF08439">
    <property type="entry name" value="Peptidase_M3_N"/>
    <property type="match status" value="1"/>
</dbReference>
<dbReference type="Gene3D" id="1.10.1370.20">
    <property type="entry name" value="Oligoendopeptidase f, C-terminal domain"/>
    <property type="match status" value="1"/>
</dbReference>
<protein>
    <recommendedName>
        <fullName evidence="6">Oligopeptidase F</fullName>
        <ecNumber evidence="6">3.4.24.-</ecNumber>
    </recommendedName>
</protein>
<dbReference type="NCBIfam" id="TIGR00181">
    <property type="entry name" value="pepF"/>
    <property type="match status" value="1"/>
</dbReference>
<dbReference type="Pfam" id="PF01432">
    <property type="entry name" value="Peptidase_M3"/>
    <property type="match status" value="1"/>
</dbReference>
<evidence type="ECO:0000256" key="5">
    <source>
        <dbReference type="ARBA" id="ARBA00023049"/>
    </source>
</evidence>
<dbReference type="GO" id="GO:0006508">
    <property type="term" value="P:proteolysis"/>
    <property type="evidence" value="ECO:0007669"/>
    <property type="project" value="UniProtKB-KW"/>
</dbReference>
<evidence type="ECO:0000256" key="3">
    <source>
        <dbReference type="ARBA" id="ARBA00022801"/>
    </source>
</evidence>
<keyword evidence="4 6" id="KW-0862">Zinc</keyword>
<comment type="similarity">
    <text evidence="6">Belongs to the peptidase M3B family.</text>
</comment>
<proteinExistence type="inferred from homology"/>
<dbReference type="AlphaFoldDB" id="A0A2J6WRJ6"/>
<evidence type="ECO:0000313" key="9">
    <source>
        <dbReference type="EMBL" id="PMP73010.1"/>
    </source>
</evidence>
<dbReference type="SUPFAM" id="SSF55486">
    <property type="entry name" value="Metalloproteases ('zincins'), catalytic domain"/>
    <property type="match status" value="1"/>
</dbReference>
<dbReference type="PANTHER" id="PTHR11804:SF77">
    <property type="entry name" value="OLIGOENDOPEPTIDASE F"/>
    <property type="match status" value="1"/>
</dbReference>
<dbReference type="Gene3D" id="1.20.140.70">
    <property type="entry name" value="Oligopeptidase f, N-terminal domain"/>
    <property type="match status" value="1"/>
</dbReference>
<dbReference type="GO" id="GO:0004222">
    <property type="term" value="F:metalloendopeptidase activity"/>
    <property type="evidence" value="ECO:0007669"/>
    <property type="project" value="UniProtKB-UniRule"/>
</dbReference>
<comment type="caution">
    <text evidence="9">The sequence shown here is derived from an EMBL/GenBank/DDBJ whole genome shotgun (WGS) entry which is preliminary data.</text>
</comment>
<evidence type="ECO:0000313" key="10">
    <source>
        <dbReference type="Proteomes" id="UP000243376"/>
    </source>
</evidence>
<name>A0A2J6WRJ6_9CHLR</name>
<keyword evidence="3 6" id="KW-0378">Hydrolase</keyword>
<dbReference type="EMBL" id="PNIQ01001120">
    <property type="protein sequence ID" value="PMP73010.1"/>
    <property type="molecule type" value="Genomic_DNA"/>
</dbReference>
<dbReference type="InterPro" id="IPR045090">
    <property type="entry name" value="Pept_M3A_M3B"/>
</dbReference>
<evidence type="ECO:0000259" key="8">
    <source>
        <dbReference type="Pfam" id="PF08439"/>
    </source>
</evidence>
<dbReference type="CDD" id="cd09608">
    <property type="entry name" value="M3B_PepF"/>
    <property type="match status" value="1"/>
</dbReference>
<reference evidence="9 10" key="1">
    <citation type="submission" date="2018-01" db="EMBL/GenBank/DDBJ databases">
        <title>Metagenomic assembled genomes from two thermal pools in the Uzon Caldera, Kamchatka, Russia.</title>
        <authorList>
            <person name="Wilkins L."/>
            <person name="Ettinger C."/>
        </authorList>
    </citation>
    <scope>NUCLEOTIDE SEQUENCE [LARGE SCALE GENOMIC DNA]</scope>
    <source>
        <strain evidence="9">ZAV-02</strain>
    </source>
</reference>
<accession>A0A2J6WRJ6</accession>